<dbReference type="HOGENOM" id="CLU_2179664_0_0_9"/>
<keyword evidence="2" id="KW-1185">Reference proteome</keyword>
<organism evidence="1 2">
    <name type="scientific">Butyrivibrio proteoclasticus (strain ATCC 51982 / DSM 14932 / B316)</name>
    <name type="common">Clostridium proteoclasticum</name>
    <dbReference type="NCBI Taxonomy" id="515622"/>
    <lineage>
        <taxon>Bacteria</taxon>
        <taxon>Bacillati</taxon>
        <taxon>Bacillota</taxon>
        <taxon>Clostridia</taxon>
        <taxon>Lachnospirales</taxon>
        <taxon>Lachnospiraceae</taxon>
        <taxon>Butyrivibrio</taxon>
    </lineage>
</organism>
<gene>
    <name evidence="1" type="ordered locus">bpr_II185</name>
</gene>
<keyword evidence="1" id="KW-0614">Plasmid</keyword>
<name>E0S3Z1_BUTPB</name>
<geneLocation type="plasmid" evidence="1 2">
    <name>pCY360</name>
</geneLocation>
<proteinExistence type="predicted"/>
<accession>E0S3Z1</accession>
<dbReference type="EMBL" id="CP001812">
    <property type="protein sequence ID" value="ADL36123.1"/>
    <property type="molecule type" value="Genomic_DNA"/>
</dbReference>
<evidence type="ECO:0000313" key="2">
    <source>
        <dbReference type="Proteomes" id="UP000001299"/>
    </source>
</evidence>
<evidence type="ECO:0000313" key="1">
    <source>
        <dbReference type="EMBL" id="ADL36123.1"/>
    </source>
</evidence>
<reference evidence="1 2" key="1">
    <citation type="journal article" date="2010" name="PLoS ONE">
        <title>The glycobiome of the rumen bacterium Butyrivibrio proteoclasticus B316(T) highlights adaptation to a polysaccharide-rich environment.</title>
        <authorList>
            <person name="Kelly W.J."/>
            <person name="Leahy S.C."/>
            <person name="Altermann E."/>
            <person name="Yeoman C.J."/>
            <person name="Dunne J.C."/>
            <person name="Kong Z."/>
            <person name="Pacheco D.M."/>
            <person name="Li D."/>
            <person name="Noel S.J."/>
            <person name="Moon C.D."/>
            <person name="Cookson A.L."/>
            <person name="Attwood G.T."/>
        </authorList>
    </citation>
    <scope>NUCLEOTIDE SEQUENCE [LARGE SCALE GENOMIC DNA]</scope>
    <source>
        <strain evidence="2">ATCC 51982 / DSM 14932 / B316</strain>
        <plasmid evidence="2">Plasmid pCY360</plasmid>
    </source>
</reference>
<dbReference type="Gene3D" id="1.10.260.40">
    <property type="entry name" value="lambda repressor-like DNA-binding domains"/>
    <property type="match status" value="1"/>
</dbReference>
<sequence length="128" mass="14815">MIIYDLLVTNALDSESREAYISDMSDSLVWYGNDAGKWHEAANADESIPPERMDLLGEIYDATQRSVKEIAARANMSQRKLAERFHIPYRTMENWCSKVNECPLYTRLMMQECLGFYDPALVLKEIKL</sequence>
<dbReference type="InterPro" id="IPR010982">
    <property type="entry name" value="Lambda_DNA-bd_dom_sf"/>
</dbReference>
<dbReference type="KEGG" id="bpb:bpr_II185"/>
<dbReference type="Proteomes" id="UP000001299">
    <property type="component" value="Plasmid pCY360"/>
</dbReference>
<protein>
    <submittedName>
        <fullName evidence="1">Uncharacterized protein</fullName>
    </submittedName>
</protein>
<dbReference type="GO" id="GO:0003677">
    <property type="term" value="F:DNA binding"/>
    <property type="evidence" value="ECO:0007669"/>
    <property type="project" value="InterPro"/>
</dbReference>
<dbReference type="AlphaFoldDB" id="E0S3Z1"/>
<dbReference type="RefSeq" id="WP_013282772.1">
    <property type="nucleotide sequence ID" value="NC_014389.1"/>
</dbReference>